<evidence type="ECO:0000313" key="9">
    <source>
        <dbReference type="Proteomes" id="UP001145050"/>
    </source>
</evidence>
<evidence type="ECO:0000256" key="4">
    <source>
        <dbReference type="ARBA" id="ARBA00022989"/>
    </source>
</evidence>
<dbReference type="InterPro" id="IPR021062">
    <property type="entry name" value="ArAE_1_C"/>
</dbReference>
<keyword evidence="4 6" id="KW-1133">Transmembrane helix</keyword>
<feature type="transmembrane region" description="Helical" evidence="6">
    <location>
        <begin position="52"/>
        <end position="69"/>
    </location>
</feature>
<feature type="transmembrane region" description="Helical" evidence="6">
    <location>
        <begin position="16"/>
        <end position="40"/>
    </location>
</feature>
<comment type="subcellular location">
    <subcellularLocation>
        <location evidence="1">Cell membrane</location>
        <topology evidence="1">Multi-pass membrane protein</topology>
    </subcellularLocation>
</comment>
<keyword evidence="3 6" id="KW-0812">Transmembrane</keyword>
<keyword evidence="2" id="KW-1003">Cell membrane</keyword>
<evidence type="ECO:0000256" key="6">
    <source>
        <dbReference type="SAM" id="Phobius"/>
    </source>
</evidence>
<dbReference type="Pfam" id="PF11728">
    <property type="entry name" value="ArAE_1_C"/>
    <property type="match status" value="1"/>
</dbReference>
<name>A0A9X3WWD0_9BACI</name>
<dbReference type="GO" id="GO:0005886">
    <property type="term" value="C:plasma membrane"/>
    <property type="evidence" value="ECO:0007669"/>
    <property type="project" value="UniProtKB-SubCell"/>
</dbReference>
<dbReference type="Gene3D" id="1.20.120.940">
    <property type="entry name" value="Putative aromatic acid exporter, C-terminal domain"/>
    <property type="match status" value="1"/>
</dbReference>
<dbReference type="PANTHER" id="PTHR40064:SF1">
    <property type="entry name" value="MEMBRANE PROTEIN"/>
    <property type="match status" value="1"/>
</dbReference>
<proteinExistence type="predicted"/>
<dbReference type="InterPro" id="IPR038323">
    <property type="entry name" value="ArAE_1_C_sf"/>
</dbReference>
<evidence type="ECO:0000256" key="1">
    <source>
        <dbReference type="ARBA" id="ARBA00004651"/>
    </source>
</evidence>
<organism evidence="8 9">
    <name type="scientific">Terrihalobacillus insolitus</name>
    <dbReference type="NCBI Taxonomy" id="2950438"/>
    <lineage>
        <taxon>Bacteria</taxon>
        <taxon>Bacillati</taxon>
        <taxon>Bacillota</taxon>
        <taxon>Bacilli</taxon>
        <taxon>Bacillales</taxon>
        <taxon>Bacillaceae</taxon>
        <taxon>Terrihalobacillus</taxon>
    </lineage>
</organism>
<dbReference type="Proteomes" id="UP001145050">
    <property type="component" value="Unassembled WGS sequence"/>
</dbReference>
<dbReference type="InterPro" id="IPR010343">
    <property type="entry name" value="ArAE_1"/>
</dbReference>
<dbReference type="Pfam" id="PF06081">
    <property type="entry name" value="ArAE_1"/>
    <property type="match status" value="1"/>
</dbReference>
<comment type="caution">
    <text evidence="8">The sequence shown here is derived from an EMBL/GenBank/DDBJ whole genome shotgun (WGS) entry which is preliminary data.</text>
</comment>
<feature type="domain" description="Putative aromatic acid exporter C-terminal" evidence="7">
    <location>
        <begin position="145"/>
        <end position="309"/>
    </location>
</feature>
<protein>
    <submittedName>
        <fullName evidence="8">Aromatic acid exporter family protein</fullName>
    </submittedName>
</protein>
<dbReference type="PANTHER" id="PTHR40064">
    <property type="entry name" value="MEMBRANE PROTEIN-RELATED"/>
    <property type="match status" value="1"/>
</dbReference>
<evidence type="ECO:0000256" key="5">
    <source>
        <dbReference type="ARBA" id="ARBA00023136"/>
    </source>
</evidence>
<feature type="transmembrane region" description="Helical" evidence="6">
    <location>
        <begin position="119"/>
        <end position="141"/>
    </location>
</feature>
<evidence type="ECO:0000256" key="3">
    <source>
        <dbReference type="ARBA" id="ARBA00022692"/>
    </source>
</evidence>
<dbReference type="AlphaFoldDB" id="A0A9X3WWD0"/>
<dbReference type="InterPro" id="IPR052984">
    <property type="entry name" value="UPF0421"/>
</dbReference>
<accession>A0A9X3WWD0</accession>
<dbReference type="RefSeq" id="WP_272437146.1">
    <property type="nucleotide sequence ID" value="NZ_JAMQKB010000013.1"/>
</dbReference>
<gene>
    <name evidence="8" type="ORF">NC797_12600</name>
</gene>
<evidence type="ECO:0000259" key="7">
    <source>
        <dbReference type="Pfam" id="PF11728"/>
    </source>
</evidence>
<keyword evidence="5 6" id="KW-0472">Membrane</keyword>
<evidence type="ECO:0000256" key="2">
    <source>
        <dbReference type="ARBA" id="ARBA00022475"/>
    </source>
</evidence>
<feature type="transmembrane region" description="Helical" evidence="6">
    <location>
        <begin position="81"/>
        <end position="107"/>
    </location>
</feature>
<keyword evidence="9" id="KW-1185">Reference proteome</keyword>
<sequence length="333" mass="38566">MRIGYRTLKTAVGTPIAIWIAQLMQLDGAVSAGILTILCIQTTRKSSVLSAWHRFIATLLAMFISIVVFESLTYHPITIGIVLLLFIPITVKWKITPGIVTSTVIILHLYQARDISFQLIGNELLLITVGIGTALLLNLYMPSLDKKLLEYQERLEHHFKVILKEIATFLRDGDQAWSGKELTETEVILDHAESYVVRDIENHLLRSHHPFYSYFQMRRKQFELLKRMLPLASQLNHTYAQSFQMATFFDELSDSVHPGNTSTIFLEKVHRLKKKFEEDALPQTREEFETRANLYRLLQEIEQYLILKKTINKNGKPAFHKKERLENTKKNKD</sequence>
<dbReference type="EMBL" id="JAMQKB010000013">
    <property type="protein sequence ID" value="MDC3425341.1"/>
    <property type="molecule type" value="Genomic_DNA"/>
</dbReference>
<reference evidence="8" key="1">
    <citation type="submission" date="2022-06" db="EMBL/GenBank/DDBJ databases">
        <title>Aquibacillus sp. a new bacterium isolated from soil saline samples.</title>
        <authorList>
            <person name="Galisteo C."/>
            <person name="De La Haba R."/>
            <person name="Sanchez-Porro C."/>
            <person name="Ventosa A."/>
        </authorList>
    </citation>
    <scope>NUCLEOTIDE SEQUENCE</scope>
    <source>
        <strain evidence="8">3ASR75-11</strain>
    </source>
</reference>
<evidence type="ECO:0000313" key="8">
    <source>
        <dbReference type="EMBL" id="MDC3425341.1"/>
    </source>
</evidence>